<dbReference type="Pfam" id="PF14580">
    <property type="entry name" value="LRR_9"/>
    <property type="match status" value="1"/>
</dbReference>
<dbReference type="InterPro" id="IPR003591">
    <property type="entry name" value="Leu-rich_rpt_typical-subtyp"/>
</dbReference>
<dbReference type="Proteomes" id="UP000006727">
    <property type="component" value="Chromosome 1"/>
</dbReference>
<dbReference type="Gene3D" id="3.80.10.10">
    <property type="entry name" value="Ribonuclease Inhibitor"/>
    <property type="match status" value="4"/>
</dbReference>
<keyword evidence="1" id="KW-0433">Leucine-rich repeat</keyword>
<dbReference type="InterPro" id="IPR050836">
    <property type="entry name" value="SDS22/Internalin_LRR"/>
</dbReference>
<organism evidence="4 5">
    <name type="scientific">Physcomitrium patens</name>
    <name type="common">Spreading-leaved earth moss</name>
    <name type="synonym">Physcomitrella patens</name>
    <dbReference type="NCBI Taxonomy" id="3218"/>
    <lineage>
        <taxon>Eukaryota</taxon>
        <taxon>Viridiplantae</taxon>
        <taxon>Streptophyta</taxon>
        <taxon>Embryophyta</taxon>
        <taxon>Bryophyta</taxon>
        <taxon>Bryophytina</taxon>
        <taxon>Bryopsida</taxon>
        <taxon>Funariidae</taxon>
        <taxon>Funariales</taxon>
        <taxon>Funariaceae</taxon>
        <taxon>Physcomitrium</taxon>
    </lineage>
</organism>
<dbReference type="PROSITE" id="PS51450">
    <property type="entry name" value="LRR"/>
    <property type="match status" value="6"/>
</dbReference>
<keyword evidence="2" id="KW-0677">Repeat</keyword>
<reference evidence="4 5" key="1">
    <citation type="journal article" date="2008" name="Science">
        <title>The Physcomitrella genome reveals evolutionary insights into the conquest of land by plants.</title>
        <authorList>
            <person name="Rensing S."/>
            <person name="Lang D."/>
            <person name="Zimmer A."/>
            <person name="Terry A."/>
            <person name="Salamov A."/>
            <person name="Shapiro H."/>
            <person name="Nishiyama T."/>
            <person name="Perroud P.-F."/>
            <person name="Lindquist E."/>
            <person name="Kamisugi Y."/>
            <person name="Tanahashi T."/>
            <person name="Sakakibara K."/>
            <person name="Fujita T."/>
            <person name="Oishi K."/>
            <person name="Shin-I T."/>
            <person name="Kuroki Y."/>
            <person name="Toyoda A."/>
            <person name="Suzuki Y."/>
            <person name="Hashimoto A."/>
            <person name="Yamaguchi K."/>
            <person name="Sugano A."/>
            <person name="Kohara Y."/>
            <person name="Fujiyama A."/>
            <person name="Anterola A."/>
            <person name="Aoki S."/>
            <person name="Ashton N."/>
            <person name="Barbazuk W.B."/>
            <person name="Barker E."/>
            <person name="Bennetzen J."/>
            <person name="Bezanilla M."/>
            <person name="Blankenship R."/>
            <person name="Cho S.H."/>
            <person name="Dutcher S."/>
            <person name="Estelle M."/>
            <person name="Fawcett J.A."/>
            <person name="Gundlach H."/>
            <person name="Hanada K."/>
            <person name="Heyl A."/>
            <person name="Hicks K.A."/>
            <person name="Hugh J."/>
            <person name="Lohr M."/>
            <person name="Mayer K."/>
            <person name="Melkozernov A."/>
            <person name="Murata T."/>
            <person name="Nelson D."/>
            <person name="Pils B."/>
            <person name="Prigge M."/>
            <person name="Reiss B."/>
            <person name="Renner T."/>
            <person name="Rombauts S."/>
            <person name="Rushton P."/>
            <person name="Sanderfoot A."/>
            <person name="Schween G."/>
            <person name="Shiu S.-H."/>
            <person name="Stueber K."/>
            <person name="Theodoulou F.L."/>
            <person name="Tu H."/>
            <person name="Van de Peer Y."/>
            <person name="Verrier P.J."/>
            <person name="Waters E."/>
            <person name="Wood A."/>
            <person name="Yang L."/>
            <person name="Cove D."/>
            <person name="Cuming A."/>
            <person name="Hasebe M."/>
            <person name="Lucas S."/>
            <person name="Mishler D.B."/>
            <person name="Reski R."/>
            <person name="Grigoriev I."/>
            <person name="Quatrano R.S."/>
            <person name="Boore J.L."/>
        </authorList>
    </citation>
    <scope>NUCLEOTIDE SEQUENCE [LARGE SCALE GENOMIC DNA]</scope>
    <source>
        <strain evidence="4 5">cv. Gransden 2004</strain>
    </source>
</reference>
<protein>
    <recommendedName>
        <fullName evidence="6">Protein phosphatase 1 regulatory subunit 7</fullName>
    </recommendedName>
</protein>
<proteinExistence type="predicted"/>
<keyword evidence="5" id="KW-1185">Reference proteome</keyword>
<reference evidence="4 5" key="2">
    <citation type="journal article" date="2018" name="Plant J.">
        <title>The Physcomitrella patens chromosome-scale assembly reveals moss genome structure and evolution.</title>
        <authorList>
            <person name="Lang D."/>
            <person name="Ullrich K.K."/>
            <person name="Murat F."/>
            <person name="Fuchs J."/>
            <person name="Jenkins J."/>
            <person name="Haas F.B."/>
            <person name="Piednoel M."/>
            <person name="Gundlach H."/>
            <person name="Van Bel M."/>
            <person name="Meyberg R."/>
            <person name="Vives C."/>
            <person name="Morata J."/>
            <person name="Symeonidi A."/>
            <person name="Hiss M."/>
            <person name="Muchero W."/>
            <person name="Kamisugi Y."/>
            <person name="Saleh O."/>
            <person name="Blanc G."/>
            <person name="Decker E.L."/>
            <person name="van Gessel N."/>
            <person name="Grimwood J."/>
            <person name="Hayes R.D."/>
            <person name="Graham S.W."/>
            <person name="Gunter L.E."/>
            <person name="McDaniel S.F."/>
            <person name="Hoernstein S.N.W."/>
            <person name="Larsson A."/>
            <person name="Li F.W."/>
            <person name="Perroud P.F."/>
            <person name="Phillips J."/>
            <person name="Ranjan P."/>
            <person name="Rokshar D.S."/>
            <person name="Rothfels C.J."/>
            <person name="Schneider L."/>
            <person name="Shu S."/>
            <person name="Stevenson D.W."/>
            <person name="Thummler F."/>
            <person name="Tillich M."/>
            <person name="Villarreal Aguilar J.C."/>
            <person name="Widiez T."/>
            <person name="Wong G.K."/>
            <person name="Wymore A."/>
            <person name="Zhang Y."/>
            <person name="Zimmer A.D."/>
            <person name="Quatrano R.S."/>
            <person name="Mayer K.F.X."/>
            <person name="Goodstein D."/>
            <person name="Casacuberta J.M."/>
            <person name="Vandepoele K."/>
            <person name="Reski R."/>
            <person name="Cuming A.C."/>
            <person name="Tuskan G.A."/>
            <person name="Maumus F."/>
            <person name="Salse J."/>
            <person name="Schmutz J."/>
            <person name="Rensing S.A."/>
        </authorList>
    </citation>
    <scope>NUCLEOTIDE SEQUENCE [LARGE SCALE GENOMIC DNA]</scope>
    <source>
        <strain evidence="4 5">cv. Gransden 2004</strain>
    </source>
</reference>
<dbReference type="SMART" id="SM00365">
    <property type="entry name" value="LRR_SD22"/>
    <property type="match status" value="8"/>
</dbReference>
<dbReference type="SUPFAM" id="SSF52058">
    <property type="entry name" value="L domain-like"/>
    <property type="match status" value="1"/>
</dbReference>
<evidence type="ECO:0000313" key="4">
    <source>
        <dbReference type="EnsemblPlants" id="Pp3c1_22060V3.1"/>
    </source>
</evidence>
<evidence type="ECO:0000256" key="2">
    <source>
        <dbReference type="ARBA" id="ARBA00022737"/>
    </source>
</evidence>
<dbReference type="AlphaFoldDB" id="A0A7I4BPX5"/>
<dbReference type="PANTHER" id="PTHR46652:SF3">
    <property type="entry name" value="LEUCINE-RICH REPEAT-CONTAINING PROTEIN 9"/>
    <property type="match status" value="1"/>
</dbReference>
<dbReference type="InterPro" id="IPR001611">
    <property type="entry name" value="Leu-rich_rpt"/>
</dbReference>
<dbReference type="Gramene" id="Pp3c1_22060V3.1">
    <property type="protein sequence ID" value="Pp3c1_22060V3.1"/>
    <property type="gene ID" value="Pp3c1_22060"/>
</dbReference>
<dbReference type="EMBL" id="ABEU02000001">
    <property type="status" value="NOT_ANNOTATED_CDS"/>
    <property type="molecule type" value="Genomic_DNA"/>
</dbReference>
<reference evidence="4" key="3">
    <citation type="submission" date="2020-12" db="UniProtKB">
        <authorList>
            <consortium name="EnsemblPlants"/>
        </authorList>
    </citation>
    <scope>IDENTIFICATION</scope>
</reference>
<dbReference type="EnsemblPlants" id="Pp3c1_22060V3.1">
    <property type="protein sequence ID" value="Pp3c1_22060V3.1"/>
    <property type="gene ID" value="Pp3c1_22060"/>
</dbReference>
<evidence type="ECO:0008006" key="6">
    <source>
        <dbReference type="Google" id="ProtNLM"/>
    </source>
</evidence>
<evidence type="ECO:0000256" key="3">
    <source>
        <dbReference type="SAM" id="MobiDB-lite"/>
    </source>
</evidence>
<dbReference type="InParanoid" id="A0A7I4BPX5"/>
<name>A0A7I4BPX5_PHYPA</name>
<accession>A0A7I4BPX5</accession>
<feature type="region of interest" description="Disordered" evidence="3">
    <location>
        <begin position="932"/>
        <end position="959"/>
    </location>
</feature>
<evidence type="ECO:0000313" key="5">
    <source>
        <dbReference type="Proteomes" id="UP000006727"/>
    </source>
</evidence>
<dbReference type="InterPro" id="IPR032675">
    <property type="entry name" value="LRR_dom_sf"/>
</dbReference>
<dbReference type="SUPFAM" id="SSF52075">
    <property type="entry name" value="Outer arm dynein light chain 1"/>
    <property type="match status" value="2"/>
</dbReference>
<dbReference type="SMART" id="SM00369">
    <property type="entry name" value="LRR_TYP"/>
    <property type="match status" value="6"/>
</dbReference>
<dbReference type="PANTHER" id="PTHR46652">
    <property type="entry name" value="LEUCINE-RICH REPEAT AND IQ DOMAIN-CONTAINING PROTEIN 1-RELATED"/>
    <property type="match status" value="1"/>
</dbReference>
<sequence>MKIRKILEKEMCQELDEGTARTGDDKSAFRKSNEGWMQTKVKVATVDEQIMSVMKHLDNLRTQLILGKAKDQAAVDLNIHWLMVELDTGGNIRMEVGNSKDAWFKSCVELVVSRFFLADFVPFSITGMQVLKVTRIHNRFLEDRFQRTLDGHTRINSKMHVEYLLYGETLQAPDELQCIIEEGFPFSVVENSPNNSSGPVLLSNSIGLADMCRLQAIAEQSSNISCRGKTTGWLLVVKTCLGASVRDVTHAHTRNPRTAIIVNGVLQRERADFPPATKASYPHADSVFRTHPQDSSQRSWSVFNATTVVPEYLVEFEYSFKESDSSKLDPVVVSLKTSKNSRLTNGRIEDAVSVGEHEANGKCQFTRTETECPYSYDLVCSTPRLHTGKDVALSIEYLLKLNGLEGSFFHSSYLNLPDCNISKVDFLYGLPSLKVFVLSFNKITQIIGLQNLCVLERLDMSYYLLKKIEGLSGLSNLLTLDLAGNEIWCSDNLGLLQLQVPGLLNLNLRSNPVVDEPSYQDLVLQALPLLAELDCKTITTDDRVAAVNKYCPQPPLFPTTIAECDKQPAAIGVSPSLNEQDQDNYINILRSKPVPESADGKPEPKPVERIEKVLARSATLKSGGQKLGDPFRLSPYRLNQFTKFYRIETASKKKSLHSAKEGPATYEGVEEVHLENRKLRTMYCFDRLPNLRRLFLSGNEISVIAGLDSCTMLEELILDDNVIKQISGISKLQSLWRLDLGCNQLTSCIDVGAFTSIEQLSIDNNQITSLKGIEGLISLLELYAQNNQLTKMTEIQFVRDLPKLMVVNFCGNAFCEDRDYRLYTVYSIRKLKVLDSVNVNSQELTEARNKYTGRLQKETVEEIVGHKHYETVQVLDLAEQKIRHCGDVFESPEFQYLRELNLNNNMISSLHPLRYLSSLIILRLENNNIENGPLLQPPSVSTSPETGSEGERQGKTVNSVASTSRLSLESLEVCHTLALSRQDLL</sequence>
<evidence type="ECO:0000256" key="1">
    <source>
        <dbReference type="ARBA" id="ARBA00022614"/>
    </source>
</evidence>
<dbReference type="Gene3D" id="3.90.228.10">
    <property type="match status" value="1"/>
</dbReference>